<evidence type="ECO:0000256" key="3">
    <source>
        <dbReference type="ARBA" id="ARBA00022806"/>
    </source>
</evidence>
<evidence type="ECO:0000256" key="1">
    <source>
        <dbReference type="ARBA" id="ARBA00022741"/>
    </source>
</evidence>
<dbReference type="OrthoDB" id="9765670at2"/>
<organism evidence="7 8">
    <name type="scientific">Robertmurraya kyonggiensis</name>
    <dbReference type="NCBI Taxonomy" id="1037680"/>
    <lineage>
        <taxon>Bacteria</taxon>
        <taxon>Bacillati</taxon>
        <taxon>Bacillota</taxon>
        <taxon>Bacilli</taxon>
        <taxon>Bacillales</taxon>
        <taxon>Bacillaceae</taxon>
        <taxon>Robertmurraya</taxon>
    </lineage>
</organism>
<dbReference type="GO" id="GO:0005524">
    <property type="term" value="F:ATP binding"/>
    <property type="evidence" value="ECO:0007669"/>
    <property type="project" value="UniProtKB-UniRule"/>
</dbReference>
<dbReference type="Pfam" id="PF00580">
    <property type="entry name" value="UvrD-helicase"/>
    <property type="match status" value="1"/>
</dbReference>
<evidence type="ECO:0000256" key="2">
    <source>
        <dbReference type="ARBA" id="ARBA00022801"/>
    </source>
</evidence>
<dbReference type="GO" id="GO:0003677">
    <property type="term" value="F:DNA binding"/>
    <property type="evidence" value="ECO:0007669"/>
    <property type="project" value="InterPro"/>
</dbReference>
<dbReference type="InterPro" id="IPR014016">
    <property type="entry name" value="UvrD-like_ATP-bd"/>
</dbReference>
<dbReference type="SUPFAM" id="SSF52540">
    <property type="entry name" value="P-loop containing nucleoside triphosphate hydrolases"/>
    <property type="match status" value="1"/>
</dbReference>
<dbReference type="PANTHER" id="PTHR11070">
    <property type="entry name" value="UVRD / RECB / PCRA DNA HELICASE FAMILY MEMBER"/>
    <property type="match status" value="1"/>
</dbReference>
<keyword evidence="1 5" id="KW-0547">Nucleotide-binding</keyword>
<dbReference type="AlphaFoldDB" id="A0A4V5P1U0"/>
<keyword evidence="4 5" id="KW-0067">ATP-binding</keyword>
<dbReference type="GO" id="GO:0000725">
    <property type="term" value="P:recombinational repair"/>
    <property type="evidence" value="ECO:0007669"/>
    <property type="project" value="TreeGrafter"/>
</dbReference>
<gene>
    <name evidence="7" type="ORF">FA727_06940</name>
</gene>
<dbReference type="InterPro" id="IPR013986">
    <property type="entry name" value="DExx_box_DNA_helicase_dom_sf"/>
</dbReference>
<proteinExistence type="predicted"/>
<dbReference type="InterPro" id="IPR000212">
    <property type="entry name" value="DNA_helicase_UvrD/REP"/>
</dbReference>
<evidence type="ECO:0000313" key="8">
    <source>
        <dbReference type="Proteomes" id="UP000307756"/>
    </source>
</evidence>
<sequence>MSLSIISPSNREKEMQSLISIYNSIENSESIIFNSGAGAGKTYSLIESLKYVIRNYGRSLKKHNQQIICITYTNVATKEVKERLGNSDIVLVSTIHERIWGLIKQYQKELVEIHKEKLKEEISILQKNIITNKEFEKYQELDDAKKEKFKRIMFENKELFYQNYNVRAADLKMAFQPFLEDFPEILKNVSNFRKIVNTIYKLERNLVCLENINLNKKEYKFVDYTSNYNNDQLHNMKISHDTLLEYGQRIIEKYDTLKQIVIDKYPFVFIDEYQDTNEKIVSIMSSLDNYAKKIGHKLFIGYFGDTAQNIYDDGVGSKINDIHIGLKPINKEFNRRSTKEVISVINQIRNDNIKQVSIYNDCGGGSIKFYKGAQENVRDFINKYVHEWNISSANKLHCLVLTNKVVAEYSGFKNIYEAFKETGKYKGINYNQLNTELLNNDLSKLGEVPKLLFSIIKLHNNILNNKTPVLEILSKKSLSDKLNIEDLRKLINLLKQNKGKTLGEYITSISAYYTSVNNEIYEKIMDLTFGYKITSCEIFKNFLLEKLFNDITDENIDYANEIIQKLLDIEMDEYELWYKFIIDKQEQNINYHTYHGTKGREFENVIIIMENAFGKTRDYFSFFFKNLSDPSLLQGAEKDLFEKVKNLLYVSCSRAIKNLRVFYIDEISNFESGIENIFGQIYSYNCEDRSSI</sequence>
<dbReference type="Gene3D" id="1.10.10.160">
    <property type="match status" value="1"/>
</dbReference>
<dbReference type="PROSITE" id="PS51198">
    <property type="entry name" value="UVRD_HELICASE_ATP_BIND"/>
    <property type="match status" value="1"/>
</dbReference>
<dbReference type="Proteomes" id="UP000307756">
    <property type="component" value="Unassembled WGS sequence"/>
</dbReference>
<dbReference type="PANTHER" id="PTHR11070:SF3">
    <property type="entry name" value="DNA 3'-5' HELICASE"/>
    <property type="match status" value="1"/>
</dbReference>
<evidence type="ECO:0000313" key="7">
    <source>
        <dbReference type="EMBL" id="TKC19270.1"/>
    </source>
</evidence>
<dbReference type="Gene3D" id="3.40.50.300">
    <property type="entry name" value="P-loop containing nucleotide triphosphate hydrolases"/>
    <property type="match status" value="3"/>
</dbReference>
<keyword evidence="8" id="KW-1185">Reference proteome</keyword>
<evidence type="ECO:0000256" key="5">
    <source>
        <dbReference type="PROSITE-ProRule" id="PRU00560"/>
    </source>
</evidence>
<name>A0A4V5P1U0_9BACI</name>
<dbReference type="GO" id="GO:0005829">
    <property type="term" value="C:cytosol"/>
    <property type="evidence" value="ECO:0007669"/>
    <property type="project" value="TreeGrafter"/>
</dbReference>
<dbReference type="RefSeq" id="WP_136830180.1">
    <property type="nucleotide sequence ID" value="NZ_SWBM01000001.1"/>
</dbReference>
<comment type="caution">
    <text evidence="7">The sequence shown here is derived from an EMBL/GenBank/DDBJ whole genome shotgun (WGS) entry which is preliminary data.</text>
</comment>
<keyword evidence="2 5" id="KW-0378">Hydrolase</keyword>
<keyword evidence="3 5" id="KW-0347">Helicase</keyword>
<protein>
    <submittedName>
        <fullName evidence="7">ATP-dependent helicase</fullName>
    </submittedName>
</protein>
<dbReference type="EMBL" id="SWBM01000001">
    <property type="protein sequence ID" value="TKC19270.1"/>
    <property type="molecule type" value="Genomic_DNA"/>
</dbReference>
<accession>A0A4V5P1U0</accession>
<dbReference type="InterPro" id="IPR027417">
    <property type="entry name" value="P-loop_NTPase"/>
</dbReference>
<reference evidence="7 8" key="1">
    <citation type="journal article" date="2011" name="J. Microbiol.">
        <title>Bacillus kyonggiensis sp. nov., isolated from soil of a lettuce field.</title>
        <authorList>
            <person name="Dong K."/>
            <person name="Lee S."/>
        </authorList>
    </citation>
    <scope>NUCLEOTIDE SEQUENCE [LARGE SCALE GENOMIC DNA]</scope>
    <source>
        <strain evidence="7 8">NB22</strain>
    </source>
</reference>
<feature type="binding site" evidence="5">
    <location>
        <begin position="35"/>
        <end position="42"/>
    </location>
    <ligand>
        <name>ATP</name>
        <dbReference type="ChEBI" id="CHEBI:30616"/>
    </ligand>
</feature>
<dbReference type="GO" id="GO:0016787">
    <property type="term" value="F:hydrolase activity"/>
    <property type="evidence" value="ECO:0007669"/>
    <property type="project" value="UniProtKB-UniRule"/>
</dbReference>
<evidence type="ECO:0000256" key="4">
    <source>
        <dbReference type="ARBA" id="ARBA00022840"/>
    </source>
</evidence>
<evidence type="ECO:0000259" key="6">
    <source>
        <dbReference type="PROSITE" id="PS51198"/>
    </source>
</evidence>
<dbReference type="GO" id="GO:0043138">
    <property type="term" value="F:3'-5' DNA helicase activity"/>
    <property type="evidence" value="ECO:0007669"/>
    <property type="project" value="TreeGrafter"/>
</dbReference>
<feature type="domain" description="UvrD-like helicase ATP-binding" evidence="6">
    <location>
        <begin position="14"/>
        <end position="351"/>
    </location>
</feature>